<sequence length="271" mass="29778">MATIRVPYEHLPPAARAAIEATTGPVLSTESPDEGFNSAVAAKLHTATGTYFAKALPVDHRWVWTQQREADIAHYVRSVAPALIGHTVTSGWNILIFEALPGRRADYQPGSADLPNVADLIRRIGDLPTPQIELRDATQRLAAYVTCEDDLRHFAGDTLLHTDWNHSNVIIGDDIRIVDWAWATRGAPWLDAAYWTIWLIAAGHTPESAEHNAATIPAWQSASIAGLNAFAAANARLWTENGGACPDQWTTHITAAAQDWYEFRMRQATEA</sequence>
<dbReference type="SUPFAM" id="SSF56112">
    <property type="entry name" value="Protein kinase-like (PK-like)"/>
    <property type="match status" value="1"/>
</dbReference>
<reference evidence="2" key="1">
    <citation type="journal article" date="2019" name="Int. J. Syst. Evol. Microbiol.">
        <title>The Global Catalogue of Microorganisms (GCM) 10K type strain sequencing project: providing services to taxonomists for standard genome sequencing and annotation.</title>
        <authorList>
            <consortium name="The Broad Institute Genomics Platform"/>
            <consortium name="The Broad Institute Genome Sequencing Center for Infectious Disease"/>
            <person name="Wu L."/>
            <person name="Ma J."/>
        </authorList>
    </citation>
    <scope>NUCLEOTIDE SEQUENCE [LARGE SCALE GENOMIC DNA]</scope>
    <source>
        <strain evidence="2">CGMCC 4.7152</strain>
    </source>
</reference>
<keyword evidence="2" id="KW-1185">Reference proteome</keyword>
<dbReference type="Proteomes" id="UP001595912">
    <property type="component" value="Unassembled WGS sequence"/>
</dbReference>
<organism evidence="1 2">
    <name type="scientific">Dactylosporangium cerinum</name>
    <dbReference type="NCBI Taxonomy" id="1434730"/>
    <lineage>
        <taxon>Bacteria</taxon>
        <taxon>Bacillati</taxon>
        <taxon>Actinomycetota</taxon>
        <taxon>Actinomycetes</taxon>
        <taxon>Micromonosporales</taxon>
        <taxon>Micromonosporaceae</taxon>
        <taxon>Dactylosporangium</taxon>
    </lineage>
</organism>
<evidence type="ECO:0000313" key="1">
    <source>
        <dbReference type="EMBL" id="MFC5003303.1"/>
    </source>
</evidence>
<proteinExistence type="predicted"/>
<dbReference type="RefSeq" id="WP_380122212.1">
    <property type="nucleotide sequence ID" value="NZ_JBHSIU010000050.1"/>
</dbReference>
<dbReference type="InterPro" id="IPR011009">
    <property type="entry name" value="Kinase-like_dom_sf"/>
</dbReference>
<comment type="caution">
    <text evidence="1">The sequence shown here is derived from an EMBL/GenBank/DDBJ whole genome shotgun (WGS) entry which is preliminary data.</text>
</comment>
<dbReference type="Gene3D" id="3.90.1200.10">
    <property type="match status" value="1"/>
</dbReference>
<evidence type="ECO:0000313" key="2">
    <source>
        <dbReference type="Proteomes" id="UP001595912"/>
    </source>
</evidence>
<protein>
    <submittedName>
        <fullName evidence="1">Phosphotransferase family protein</fullName>
    </submittedName>
</protein>
<name>A0ABV9W7P6_9ACTN</name>
<accession>A0ABV9W7P6</accession>
<gene>
    <name evidence="1" type="ORF">ACFPIJ_36415</name>
</gene>
<dbReference type="EMBL" id="JBHSIU010000050">
    <property type="protein sequence ID" value="MFC5003303.1"/>
    <property type="molecule type" value="Genomic_DNA"/>
</dbReference>